<dbReference type="InterPro" id="IPR035625">
    <property type="entry name" value="Tfc3-like_eWH"/>
</dbReference>
<dbReference type="SMART" id="SM00384">
    <property type="entry name" value="AT_hook"/>
    <property type="match status" value="3"/>
</dbReference>
<evidence type="ECO:0000313" key="4">
    <source>
        <dbReference type="Proteomes" id="UP000054144"/>
    </source>
</evidence>
<dbReference type="Pfam" id="PF20222">
    <property type="entry name" value="DUF6581"/>
    <property type="match status" value="1"/>
</dbReference>
<dbReference type="Proteomes" id="UP000054144">
    <property type="component" value="Unassembled WGS sequence"/>
</dbReference>
<organism evidence="3 4">
    <name type="scientific">Fistulina hepatica ATCC 64428</name>
    <dbReference type="NCBI Taxonomy" id="1128425"/>
    <lineage>
        <taxon>Eukaryota</taxon>
        <taxon>Fungi</taxon>
        <taxon>Dikarya</taxon>
        <taxon>Basidiomycota</taxon>
        <taxon>Agaricomycotina</taxon>
        <taxon>Agaricomycetes</taxon>
        <taxon>Agaricomycetidae</taxon>
        <taxon>Agaricales</taxon>
        <taxon>Fistulinaceae</taxon>
        <taxon>Fistulina</taxon>
    </lineage>
</organism>
<dbReference type="PANTHER" id="PTHR15180:SF1">
    <property type="entry name" value="GENERAL TRANSCRIPTION FACTOR 3C POLYPEPTIDE 1"/>
    <property type="match status" value="1"/>
</dbReference>
<dbReference type="InterPro" id="IPR046488">
    <property type="entry name" value="Sfc3/Tfc3_C"/>
</dbReference>
<feature type="compositionally biased region" description="Basic and acidic residues" evidence="1">
    <location>
        <begin position="1390"/>
        <end position="1402"/>
    </location>
</feature>
<sequence length="1968" mass="219988">MDELIQHCIRQLAFDGDLGSKVERLKAFVIDFYTHSSQPQNVDDDFCALVWSLIVRHPNVRVGLVPPGVTTEVWIAPQHNARRKAKEQGHNLDAKATLLPIPADAQGWTLVQLQNNYGDSLRIGIDPDEICAMVTGSHVRSPKLSPMVYTALQIVTRGRENGVSVVELGQKSTYDQKTCFYLVRQLVALDLVFKVRRGGVGTHFVIHKYFFERSPEWQAIRDEESRAEQSEKQAEPVDDVDEDAGADMLALNFSPIDARHLSSYPLVRQRVVNLLKTSKNNIHASNNMLVRIGFAHPTKTDRRFFQNRIREMITARVVERVLAPSHKKGSSSLIKCLRLVSSVNRPQEEDTTTGIIAQTPNAKDDENDEDSTDGVRQNVTVHKQIVDLLEQADVQGMTVVELSTKLSNFDRRTIELFLARAEKDFPPPHLSDLKVVSLMETNGRGRCNRYYTLAAYRKLFAKEKLDQSTAQYSDVNFSLVGGFMDLNPELLYSSETDMRAYQDQLLGNKKGSGKPGRLKKSADTPSAIYAKGGGKSRRKSEATTQPNGDGDDEGESVSARPKKQGRPSKVDKVAAEAEAAQAAESLDFRPGTPMDADSEVVEHAEPPPKKRGRPPKADKVAASQAVADVPREVMEVEQEVEVAPTKRGRKPQSGKVVDPAPTDDAAVGETEVEEVVQPPPKKRGRPSKADKLAALAAASASQAAASRPSNTSFRQKARISPCKTLKTILSQAHSHLVIQSRVNVSHLRRENELCRVLHEMGGIVNTHSRDLFDAHFGLIAKLAEQGEPTSIPPGARTDKRTMNMTLNRLEAQGRIKQLKTFIPSYTGVSRPACVAYFPDTSEEKLTSFLNELTRQYKLPPKPSATANIETVTNISTDHAPAPRDPLPLQLLQLDHPGDNMDERWSKNDARAQQLFEYGDETVRDVLLTERTTLAQNYGFIVPKMSRIRHFHLGTLEVLENRVSSPYIVSLEKRIVNVPFYHHDISLAFYLSVIATTSGSEELAQFYNSEVGRNALVRNLPAELHQFLQIGRSRPRARTLDLLEILRALEVVTPLRPSISSFPHVTCSANGDHPTAFDVAPLDGWSPNTPLIAPAYWQFNESAPVYLWALSGGTTPPFYKSVDISTSQSASKYWQVLQNASLDKAVFSGHDSSASRLPDLGPNAVTIARSLRRAASWDSNYVLTWHQSRYLKRFVSSTGFTPLDSEDRDEKLRHMSWILSAPVEAIEHFYREKHSEFTRDLEKVQRRKTKQQKPDKQVQDNAAAKATLARKATEARQAKEASWESMVERVIPNSIDGNLAWSISQLKQRFMVSLVQDMQYWENQVRDAAREVLPPIRHIAAPPVLAPSAPPPVVALSHEKSIQDLIEWQKSTLPPLPDDSGPKSKKGKRKQSTEEEPKDAEKMRTRRRFLWTKDFDELACDAGAIIRARCRNSRITYVAMHQVFPAVPRNTVRQRLANLRENPGTEAYLNRLEARWYDLWCQQRGTPQLPDDDPGSPTNFDLMKHIEFLRRYIDKNALRVGLSEVKETVDNVTILQSSIDDLARLYHVMEPTNNGPRWDFMFSAVVEDGREKRMAREALTLDSDPFNFQIVNKDIVVAESALKMVLGTSNENYDPESGSFVLQSLREDSVSAATKGLLGRGVLSKIVRDPQKVKPGRLLKISETNQNALGGSVPLDTYQDAVALEELSVEDWTTWRPWPLLSSDGDTAAMASLVSDNKVDFKFDLSQSRAARKQIDWNSKKADDDMIEIEVSVRFHSVAGAFEDEADAPSPSRTEHVQDDAIEIEHEAEEGRCCRKLIFAGLIDCKACLASTWSILEMGLDEHGRSIAKQILDLARASGEDGVPKTTLMQHIGNGDDTTRNVLQRLTEAPIPLVYWVGYGSSILVAAQHCNPWTVLISKEPLCRVFPRRWIDVKGHKMSDIWAAGLRAVVGMVLYKPGISQVSFVITFCYTGFYMPASERASVETAICL</sequence>
<evidence type="ECO:0000313" key="3">
    <source>
        <dbReference type="EMBL" id="KIY52288.1"/>
    </source>
</evidence>
<feature type="region of interest" description="Disordered" evidence="1">
    <location>
        <begin position="506"/>
        <end position="717"/>
    </location>
</feature>
<dbReference type="PANTHER" id="PTHR15180">
    <property type="entry name" value="GENERAL TRANSCRIPTION FACTOR 3C POLYPEPTIDE 1"/>
    <property type="match status" value="1"/>
</dbReference>
<proteinExistence type="predicted"/>
<feature type="compositionally biased region" description="Polar residues" evidence="1">
    <location>
        <begin position="352"/>
        <end position="361"/>
    </location>
</feature>
<dbReference type="GO" id="GO:0000127">
    <property type="term" value="C:transcription factor TFIIIC complex"/>
    <property type="evidence" value="ECO:0007669"/>
    <property type="project" value="InterPro"/>
</dbReference>
<dbReference type="InterPro" id="IPR044210">
    <property type="entry name" value="Tfc3-like"/>
</dbReference>
<protein>
    <recommendedName>
        <fullName evidence="2">Transcription factor tau subunit sfc3/Tfc3 C-terminal domain-containing protein</fullName>
    </recommendedName>
</protein>
<keyword evidence="4" id="KW-1185">Reference proteome</keyword>
<reference evidence="3 4" key="1">
    <citation type="journal article" date="2015" name="Fungal Genet. Biol.">
        <title>Evolution of novel wood decay mechanisms in Agaricales revealed by the genome sequences of Fistulina hepatica and Cylindrobasidium torrendii.</title>
        <authorList>
            <person name="Floudas D."/>
            <person name="Held B.W."/>
            <person name="Riley R."/>
            <person name="Nagy L.G."/>
            <person name="Koehler G."/>
            <person name="Ransdell A.S."/>
            <person name="Younus H."/>
            <person name="Chow J."/>
            <person name="Chiniquy J."/>
            <person name="Lipzen A."/>
            <person name="Tritt A."/>
            <person name="Sun H."/>
            <person name="Haridas S."/>
            <person name="LaButti K."/>
            <person name="Ohm R.A."/>
            <person name="Kues U."/>
            <person name="Blanchette R.A."/>
            <person name="Grigoriev I.V."/>
            <person name="Minto R.E."/>
            <person name="Hibbett D.S."/>
        </authorList>
    </citation>
    <scope>NUCLEOTIDE SEQUENCE [LARGE SCALE GENOMIC DNA]</scope>
    <source>
        <strain evidence="3 4">ATCC 64428</strain>
    </source>
</reference>
<dbReference type="GO" id="GO:0003677">
    <property type="term" value="F:DNA binding"/>
    <property type="evidence" value="ECO:0007669"/>
    <property type="project" value="InterPro"/>
</dbReference>
<dbReference type="OrthoDB" id="68020at2759"/>
<dbReference type="EMBL" id="KN881644">
    <property type="protein sequence ID" value="KIY52288.1"/>
    <property type="molecule type" value="Genomic_DNA"/>
</dbReference>
<dbReference type="CDD" id="cd16169">
    <property type="entry name" value="Tau138_eWH"/>
    <property type="match status" value="1"/>
</dbReference>
<dbReference type="GO" id="GO:0006384">
    <property type="term" value="P:transcription initiation at RNA polymerase III promoter"/>
    <property type="evidence" value="ECO:0007669"/>
    <property type="project" value="InterPro"/>
</dbReference>
<feature type="compositionally biased region" description="Low complexity" evidence="1">
    <location>
        <begin position="692"/>
        <end position="706"/>
    </location>
</feature>
<feature type="domain" description="Transcription factor tau subunit sfc3/Tfc3 C-terminal" evidence="2">
    <location>
        <begin position="1405"/>
        <end position="1754"/>
    </location>
</feature>
<dbReference type="GO" id="GO:0042791">
    <property type="term" value="P:5S class rRNA transcription by RNA polymerase III"/>
    <property type="evidence" value="ECO:0007669"/>
    <property type="project" value="TreeGrafter"/>
</dbReference>
<dbReference type="PRINTS" id="PR00929">
    <property type="entry name" value="ATHOOK"/>
</dbReference>
<evidence type="ECO:0000256" key="1">
    <source>
        <dbReference type="SAM" id="MobiDB-lite"/>
    </source>
</evidence>
<accession>A0A0D7AND5</accession>
<feature type="region of interest" description="Disordered" evidence="1">
    <location>
        <begin position="348"/>
        <end position="373"/>
    </location>
</feature>
<gene>
    <name evidence="3" type="ORF">FISHEDRAFT_35427</name>
</gene>
<name>A0A0D7AND5_9AGAR</name>
<feature type="region of interest" description="Disordered" evidence="1">
    <location>
        <begin position="1370"/>
        <end position="1402"/>
    </location>
</feature>
<dbReference type="InterPro" id="IPR017956">
    <property type="entry name" value="AT_hook_DNA-bd_motif"/>
</dbReference>
<evidence type="ECO:0000259" key="2">
    <source>
        <dbReference type="Pfam" id="PF20222"/>
    </source>
</evidence>